<dbReference type="RefSeq" id="WP_071506005.1">
    <property type="nucleotide sequence ID" value="NZ_MORL01000024.1"/>
</dbReference>
<dbReference type="PANTHER" id="PTHR43818:SF5">
    <property type="entry name" value="OXIDOREDUCTASE FAMILY PROTEIN"/>
    <property type="match status" value="1"/>
</dbReference>
<feature type="domain" description="Gfo/Idh/MocA-like oxidoreductase bacterial type C-terminal" evidence="2">
    <location>
        <begin position="207"/>
        <end position="438"/>
    </location>
</feature>
<dbReference type="Gene3D" id="3.30.360.10">
    <property type="entry name" value="Dihydrodipicolinate Reductase, domain 2"/>
    <property type="match status" value="1"/>
</dbReference>
<organism evidence="3 4">
    <name type="scientific">Arsenicibacter rosenii</name>
    <dbReference type="NCBI Taxonomy" id="1750698"/>
    <lineage>
        <taxon>Bacteria</taxon>
        <taxon>Pseudomonadati</taxon>
        <taxon>Bacteroidota</taxon>
        <taxon>Cytophagia</taxon>
        <taxon>Cytophagales</taxon>
        <taxon>Spirosomataceae</taxon>
        <taxon>Arsenicibacter</taxon>
    </lineage>
</organism>
<comment type="caution">
    <text evidence="3">The sequence shown here is derived from an EMBL/GenBank/DDBJ whole genome shotgun (WGS) entry which is preliminary data.</text>
</comment>
<feature type="domain" description="Gfo/Idh/MocA-like oxidoreductase N-terminal" evidence="1">
    <location>
        <begin position="42"/>
        <end position="165"/>
    </location>
</feature>
<dbReference type="InterPro" id="IPR043906">
    <property type="entry name" value="Gfo/Idh/MocA_OxRdtase_bact_C"/>
</dbReference>
<evidence type="ECO:0000313" key="4">
    <source>
        <dbReference type="Proteomes" id="UP000181790"/>
    </source>
</evidence>
<dbReference type="PANTHER" id="PTHR43818">
    <property type="entry name" value="BCDNA.GH03377"/>
    <property type="match status" value="1"/>
</dbReference>
<accession>A0A1S2VC95</accession>
<dbReference type="SUPFAM" id="SSF51735">
    <property type="entry name" value="NAD(P)-binding Rossmann-fold domains"/>
    <property type="match status" value="1"/>
</dbReference>
<keyword evidence="4" id="KW-1185">Reference proteome</keyword>
<reference evidence="3 4" key="1">
    <citation type="submission" date="2016-10" db="EMBL/GenBank/DDBJ databases">
        <title>Arsenicibacter rosenii gen. nov., sp. nov., an efficient arsenic-methylating bacterium isolated from an arsenic-contaminated paddy soil.</title>
        <authorList>
            <person name="Huang K."/>
        </authorList>
    </citation>
    <scope>NUCLEOTIDE SEQUENCE [LARGE SCALE GENOMIC DNA]</scope>
    <source>
        <strain evidence="3 4">SM-1</strain>
    </source>
</reference>
<dbReference type="Pfam" id="PF01408">
    <property type="entry name" value="GFO_IDH_MocA"/>
    <property type="match status" value="1"/>
</dbReference>
<evidence type="ECO:0000313" key="3">
    <source>
        <dbReference type="EMBL" id="OIN56333.1"/>
    </source>
</evidence>
<dbReference type="InterPro" id="IPR000683">
    <property type="entry name" value="Gfo/Idh/MocA-like_OxRdtase_N"/>
</dbReference>
<dbReference type="InterPro" id="IPR050463">
    <property type="entry name" value="Gfo/Idh/MocA_oxidrdct_glycsds"/>
</dbReference>
<dbReference type="GO" id="GO:0000166">
    <property type="term" value="F:nucleotide binding"/>
    <property type="evidence" value="ECO:0007669"/>
    <property type="project" value="InterPro"/>
</dbReference>
<dbReference type="AlphaFoldDB" id="A0A1S2VC95"/>
<dbReference type="SUPFAM" id="SSF55347">
    <property type="entry name" value="Glyceraldehyde-3-phosphate dehydrogenase-like, C-terminal domain"/>
    <property type="match status" value="1"/>
</dbReference>
<name>A0A1S2VC95_9BACT</name>
<dbReference type="EMBL" id="MORL01000024">
    <property type="protein sequence ID" value="OIN56333.1"/>
    <property type="molecule type" value="Genomic_DNA"/>
</dbReference>
<gene>
    <name evidence="3" type="ORF">BLX24_25215</name>
</gene>
<sequence>MNRSEFLKTSIIAAGSTLVGGTLSAAPGIITPFITRRPLAKFRTALIGTGWWGTNILRCALQAGESTLVALCDVDQRQLKKCSEEVTKLTSDKPKLYRDFRELLNTEKPDIVIVATPDHWHPLIAIAAMQVGAHVYVEKPIGHTINEGKAMVATARKYDRICQVGTHRRVSPHNVSGMEFLRSGKAGKIGMVRAFVHYGGGPGQLTPDEEIPEGLDWNMWCGPAPLRNYNRTITPRGFRNYLDYANGTLGDWGIHWMDQILWWTEEKHPRKVFSGGGRAIRRDNTDAPDHQIATFEFESFTAVWEHRQFAGNNAEKTHPQQAVGAYFYGTEGTFHQGWLDGWTFYPVDPKKPIIHQDAKLDKPDDQNIALLWANFLESIKSNQKPVSDIETGHRSTNMALLGMLSLKLGRSIDWDGNQIPNDPEANKLLSRAYRGEWQYPTV</sequence>
<evidence type="ECO:0000259" key="2">
    <source>
        <dbReference type="Pfam" id="PF19051"/>
    </source>
</evidence>
<dbReference type="Proteomes" id="UP000181790">
    <property type="component" value="Unassembled WGS sequence"/>
</dbReference>
<dbReference type="OrthoDB" id="9763611at2"/>
<protein>
    <submittedName>
        <fullName evidence="3">Oxidoreductase</fullName>
    </submittedName>
</protein>
<proteinExistence type="predicted"/>
<dbReference type="InterPro" id="IPR036291">
    <property type="entry name" value="NAD(P)-bd_dom_sf"/>
</dbReference>
<dbReference type="Gene3D" id="3.40.50.720">
    <property type="entry name" value="NAD(P)-binding Rossmann-like Domain"/>
    <property type="match status" value="1"/>
</dbReference>
<evidence type="ECO:0000259" key="1">
    <source>
        <dbReference type="Pfam" id="PF01408"/>
    </source>
</evidence>
<dbReference type="Pfam" id="PF19051">
    <property type="entry name" value="GFO_IDH_MocA_C2"/>
    <property type="match status" value="1"/>
</dbReference>